<reference evidence="1 2" key="1">
    <citation type="submission" date="2021-01" db="EMBL/GenBank/DDBJ databases">
        <title>Genomic Encyclopedia of Type Strains, Phase IV (KMG-IV): sequencing the most valuable type-strain genomes for metagenomic binning, comparative biology and taxonomic classification.</title>
        <authorList>
            <person name="Goeker M."/>
        </authorList>
    </citation>
    <scope>NUCLEOTIDE SEQUENCE [LARGE SCALE GENOMIC DNA]</scope>
    <source>
        <strain evidence="1 2">DSM 25879</strain>
    </source>
</reference>
<dbReference type="RefSeq" id="WP_204417683.1">
    <property type="nucleotide sequence ID" value="NZ_JAFBED010000006.1"/>
</dbReference>
<organism evidence="1 2">
    <name type="scientific">Sutcliffiella tianshenii</name>
    <dbReference type="NCBI Taxonomy" id="1463404"/>
    <lineage>
        <taxon>Bacteria</taxon>
        <taxon>Bacillati</taxon>
        <taxon>Bacillota</taxon>
        <taxon>Bacilli</taxon>
        <taxon>Bacillales</taxon>
        <taxon>Bacillaceae</taxon>
        <taxon>Sutcliffiella</taxon>
    </lineage>
</organism>
<name>A0ABS2P2G8_9BACI</name>
<evidence type="ECO:0000313" key="2">
    <source>
        <dbReference type="Proteomes" id="UP000737402"/>
    </source>
</evidence>
<dbReference type="Proteomes" id="UP000737402">
    <property type="component" value="Unassembled WGS sequence"/>
</dbReference>
<comment type="caution">
    <text evidence="1">The sequence shown here is derived from an EMBL/GenBank/DDBJ whole genome shotgun (WGS) entry which is preliminary data.</text>
</comment>
<proteinExistence type="predicted"/>
<sequence length="561" mass="66824">MNELKIRSMMKRLKSDDPGKRFEALGTLYECKMEKDLEVRVDLLKEMVGLAAGTFPEPVDGWDNPSYYLIDFLCDYPMPEVLEQLLKYFDRLPSDAKVRVMELFLATEDEELFYEMEEKLVALMKSEDVQLPVDQLTRYPVFVRDVVERTFEKIHSPHYKFSMYEFISAINESDLEWGYRKEEVLPLLHADYEKLRDEYLTYDKDYHAKFVYTSWKESYFTLRYHMSMLIGLMNYYYSKEAEVYLREALNFRDPVIRARVLHVCIEKNIEVEKDLLDELASNLESAEGLYWDLKSSNKEHLYPIKEKKQPLLAKAKLFTYLVYLRDEEGSLMNKFPEEIHMQDTIETENQYKQPVRYYLMSFKESGTDYVAWVGGYSLEDGDDTAHVWEGTYTDFVELDSKSLEGHKQDFFSRREEMSQKYHEEIHYESAPKLSKGLWFFYAILISHWVRVLLNGVDDEVYISIGFTALGLLLTAYEMWKIKRSKISIVGQELIINKGKDSKVIRIQDIKKVKYNKKQIEIFNKENALQLQVPLKWVNYDHFSYVLREQTQHLRERPFIEE</sequence>
<keyword evidence="2" id="KW-1185">Reference proteome</keyword>
<evidence type="ECO:0000313" key="1">
    <source>
        <dbReference type="EMBL" id="MBM7621081.1"/>
    </source>
</evidence>
<accession>A0ABS2P2G8</accession>
<gene>
    <name evidence="1" type="ORF">JOC95_002954</name>
</gene>
<protein>
    <submittedName>
        <fullName evidence="1">Uncharacterized protein</fullName>
    </submittedName>
</protein>
<dbReference type="EMBL" id="JAFBED010000006">
    <property type="protein sequence ID" value="MBM7621081.1"/>
    <property type="molecule type" value="Genomic_DNA"/>
</dbReference>